<dbReference type="GO" id="GO:0016020">
    <property type="term" value="C:membrane"/>
    <property type="evidence" value="ECO:0007669"/>
    <property type="project" value="UniProtKB-SubCell"/>
</dbReference>
<evidence type="ECO:0000256" key="1">
    <source>
        <dbReference type="ARBA" id="ARBA00004167"/>
    </source>
</evidence>
<evidence type="ECO:0000256" key="2">
    <source>
        <dbReference type="ARBA" id="ARBA00007727"/>
    </source>
</evidence>
<keyword evidence="3 7" id="KW-0812">Transmembrane</keyword>
<proteinExistence type="inferred from homology"/>
<evidence type="ECO:0000313" key="10">
    <source>
        <dbReference type="EMBL" id="CAI9271645.1"/>
    </source>
</evidence>
<accession>A0AA35VRR3</accession>
<feature type="domain" description="Trichome birefringence-like N-terminal" evidence="9">
    <location>
        <begin position="75"/>
        <end position="128"/>
    </location>
</feature>
<evidence type="ECO:0000256" key="6">
    <source>
        <dbReference type="ARBA" id="ARBA00023136"/>
    </source>
</evidence>
<dbReference type="EMBL" id="OX465078">
    <property type="protein sequence ID" value="CAI9271645.1"/>
    <property type="molecule type" value="Genomic_DNA"/>
</dbReference>
<comment type="similarity">
    <text evidence="2">Belongs to the PC-esterase family. TBL subfamily.</text>
</comment>
<keyword evidence="4" id="KW-0735">Signal-anchor</keyword>
<reference evidence="10" key="1">
    <citation type="submission" date="2023-04" db="EMBL/GenBank/DDBJ databases">
        <authorList>
            <person name="Vijverberg K."/>
            <person name="Xiong W."/>
            <person name="Schranz E."/>
        </authorList>
    </citation>
    <scope>NUCLEOTIDE SEQUENCE</scope>
</reference>
<sequence length="473" mass="54684">MDLPQETQPQKLPHFFILPFPTKKDVAYALILFISLIITSIVFCNVLTPFYPRLLLPFSFSKTLPDTQLPGSTNTCDYSFGKWVWDETYPNQKYNEDCPFLDPGFRCQRNGRRDVGYVNWRWQPHGCDLPRFDARDFLERSRNGRIVFAGDSIGRNQWESLLCMLSHGISNLSTIYEEHGNPITKHKGFLSIRFHDYNLTIEYYRVPFLVVIDDPPENSSEEILRAIRVDKLHRFSSKWAGADILVFSAGHWWNQDKTLKMGWYFQEEKTLNLTMDVMEAFAKSLQTLKSWAFKDSDRSYIFFRSYSPVHYRDGEWNTGGHCDRSKAPETDYMNPESEHLNNQIISNVVKEMETDEHKVQFLNITYLTTMRKDGHPSRYREPGTPLKAPQDCSHWCLPGVPDTWNELLYAQLLSSGFKTIRGKHTVLKYWAGAARTQAPTGTNYDVGSTTWADLRLAPLLSAMEVTNLGHGPS</sequence>
<protein>
    <recommendedName>
        <fullName evidence="12">Trichome birefringence-like N-terminal domain-containing protein</fullName>
    </recommendedName>
</protein>
<gene>
    <name evidence="10" type="ORF">LSALG_LOCUS11910</name>
</gene>
<keyword evidence="6 7" id="KW-0472">Membrane</keyword>
<evidence type="ECO:0000256" key="3">
    <source>
        <dbReference type="ARBA" id="ARBA00022692"/>
    </source>
</evidence>
<dbReference type="Pfam" id="PF13839">
    <property type="entry name" value="PC-Esterase"/>
    <property type="match status" value="1"/>
</dbReference>
<keyword evidence="11" id="KW-1185">Reference proteome</keyword>
<evidence type="ECO:0000313" key="11">
    <source>
        <dbReference type="Proteomes" id="UP001177003"/>
    </source>
</evidence>
<dbReference type="InterPro" id="IPR025846">
    <property type="entry name" value="TBL_N"/>
</dbReference>
<dbReference type="GO" id="GO:0005794">
    <property type="term" value="C:Golgi apparatus"/>
    <property type="evidence" value="ECO:0007669"/>
    <property type="project" value="TreeGrafter"/>
</dbReference>
<keyword evidence="5 7" id="KW-1133">Transmembrane helix</keyword>
<feature type="transmembrane region" description="Helical" evidence="7">
    <location>
        <begin position="26"/>
        <end position="47"/>
    </location>
</feature>
<feature type="domain" description="Trichome birefringence-like C-terminal" evidence="8">
    <location>
        <begin position="129"/>
        <end position="410"/>
    </location>
</feature>
<dbReference type="GO" id="GO:0016413">
    <property type="term" value="F:O-acetyltransferase activity"/>
    <property type="evidence" value="ECO:0007669"/>
    <property type="project" value="InterPro"/>
</dbReference>
<evidence type="ECO:0000256" key="4">
    <source>
        <dbReference type="ARBA" id="ARBA00022968"/>
    </source>
</evidence>
<evidence type="ECO:0008006" key="12">
    <source>
        <dbReference type="Google" id="ProtNLM"/>
    </source>
</evidence>
<evidence type="ECO:0000256" key="5">
    <source>
        <dbReference type="ARBA" id="ARBA00022989"/>
    </source>
</evidence>
<dbReference type="PANTHER" id="PTHR32285:SF53">
    <property type="entry name" value="PROTEIN TRICHOME BIREFRINGENCE-LIKE 9"/>
    <property type="match status" value="1"/>
</dbReference>
<evidence type="ECO:0000259" key="8">
    <source>
        <dbReference type="Pfam" id="PF13839"/>
    </source>
</evidence>
<comment type="subcellular location">
    <subcellularLocation>
        <location evidence="1">Membrane</location>
        <topology evidence="1">Single-pass membrane protein</topology>
    </subcellularLocation>
</comment>
<dbReference type="Pfam" id="PF14416">
    <property type="entry name" value="PMR5N"/>
    <property type="match status" value="1"/>
</dbReference>
<evidence type="ECO:0000256" key="7">
    <source>
        <dbReference type="SAM" id="Phobius"/>
    </source>
</evidence>
<organism evidence="10 11">
    <name type="scientific">Lactuca saligna</name>
    <name type="common">Willowleaf lettuce</name>
    <dbReference type="NCBI Taxonomy" id="75948"/>
    <lineage>
        <taxon>Eukaryota</taxon>
        <taxon>Viridiplantae</taxon>
        <taxon>Streptophyta</taxon>
        <taxon>Embryophyta</taxon>
        <taxon>Tracheophyta</taxon>
        <taxon>Spermatophyta</taxon>
        <taxon>Magnoliopsida</taxon>
        <taxon>eudicotyledons</taxon>
        <taxon>Gunneridae</taxon>
        <taxon>Pentapetalae</taxon>
        <taxon>asterids</taxon>
        <taxon>campanulids</taxon>
        <taxon>Asterales</taxon>
        <taxon>Asteraceae</taxon>
        <taxon>Cichorioideae</taxon>
        <taxon>Cichorieae</taxon>
        <taxon>Lactucinae</taxon>
        <taxon>Lactuca</taxon>
    </lineage>
</organism>
<dbReference type="InterPro" id="IPR029962">
    <property type="entry name" value="TBL"/>
</dbReference>
<dbReference type="AlphaFoldDB" id="A0AA35VRR3"/>
<name>A0AA35VRR3_LACSI</name>
<dbReference type="InterPro" id="IPR026057">
    <property type="entry name" value="TBL_C"/>
</dbReference>
<dbReference type="PANTHER" id="PTHR32285">
    <property type="entry name" value="PROTEIN TRICHOME BIREFRINGENCE-LIKE 9-RELATED"/>
    <property type="match status" value="1"/>
</dbReference>
<dbReference type="Proteomes" id="UP001177003">
    <property type="component" value="Chromosome 2"/>
</dbReference>
<evidence type="ECO:0000259" key="9">
    <source>
        <dbReference type="Pfam" id="PF14416"/>
    </source>
</evidence>